<keyword evidence="2" id="KW-1185">Reference proteome</keyword>
<evidence type="ECO:0000313" key="2">
    <source>
        <dbReference type="Proteomes" id="UP001208938"/>
    </source>
</evidence>
<evidence type="ECO:0000313" key="1">
    <source>
        <dbReference type="EMBL" id="MCW1933700.1"/>
    </source>
</evidence>
<gene>
    <name evidence="1" type="ORF">OKW52_15890</name>
</gene>
<evidence type="ECO:0008006" key="3">
    <source>
        <dbReference type="Google" id="ProtNLM"/>
    </source>
</evidence>
<dbReference type="Proteomes" id="UP001208938">
    <property type="component" value="Unassembled WGS sequence"/>
</dbReference>
<organism evidence="1 2">
    <name type="scientific">Pararhodobacter zhoushanensis</name>
    <dbReference type="NCBI Taxonomy" id="2479545"/>
    <lineage>
        <taxon>Bacteria</taxon>
        <taxon>Pseudomonadati</taxon>
        <taxon>Pseudomonadota</taxon>
        <taxon>Alphaproteobacteria</taxon>
        <taxon>Rhodobacterales</taxon>
        <taxon>Paracoccaceae</taxon>
        <taxon>Pararhodobacter</taxon>
    </lineage>
</organism>
<dbReference type="RefSeq" id="WP_264506580.1">
    <property type="nucleotide sequence ID" value="NZ_JAPDFL010000001.1"/>
</dbReference>
<accession>A0ABT3H1U5</accession>
<protein>
    <recommendedName>
        <fullName evidence="3">Transposase</fullName>
    </recommendedName>
</protein>
<proteinExistence type="predicted"/>
<comment type="caution">
    <text evidence="1">The sequence shown here is derived from an EMBL/GenBank/DDBJ whole genome shotgun (WGS) entry which is preliminary data.</text>
</comment>
<sequence>MRGELLQFISSDRRLRPAKGDKSPHIRLEKRALTKIAERLVNVGVNASWRHISGEIGCCAIQCVKK</sequence>
<name>A0ABT3H1U5_9RHOB</name>
<dbReference type="EMBL" id="JAPDFL010000001">
    <property type="protein sequence ID" value="MCW1933700.1"/>
    <property type="molecule type" value="Genomic_DNA"/>
</dbReference>
<reference evidence="1 2" key="1">
    <citation type="submission" date="2022-10" db="EMBL/GenBank/DDBJ databases">
        <title>Pararhodobacter sp. nov., isolated from marine algae.</title>
        <authorList>
            <person name="Choi B.J."/>
            <person name="Kim J.M."/>
            <person name="Lee J.K."/>
            <person name="Choi D.G."/>
            <person name="Jeon C.O."/>
        </authorList>
    </citation>
    <scope>NUCLEOTIDE SEQUENCE [LARGE SCALE GENOMIC DNA]</scope>
    <source>
        <strain evidence="1 2">ZQ420</strain>
    </source>
</reference>